<keyword evidence="1" id="KW-1133">Transmembrane helix</keyword>
<feature type="transmembrane region" description="Helical" evidence="1">
    <location>
        <begin position="131"/>
        <end position="154"/>
    </location>
</feature>
<keyword evidence="1" id="KW-0812">Transmembrane</keyword>
<dbReference type="SUPFAM" id="SSF103473">
    <property type="entry name" value="MFS general substrate transporter"/>
    <property type="match status" value="1"/>
</dbReference>
<gene>
    <name evidence="2" type="ORF">AN277_0208270</name>
</gene>
<dbReference type="PANTHER" id="PTHR23542">
    <property type="match status" value="1"/>
</dbReference>
<feature type="transmembrane region" description="Helical" evidence="1">
    <location>
        <begin position="205"/>
        <end position="223"/>
    </location>
</feature>
<feature type="transmembrane region" description="Helical" evidence="1">
    <location>
        <begin position="175"/>
        <end position="199"/>
    </location>
</feature>
<feature type="transmembrane region" description="Helical" evidence="1">
    <location>
        <begin position="369"/>
        <end position="393"/>
    </location>
</feature>
<feature type="transmembrane region" description="Helical" evidence="1">
    <location>
        <begin position="250"/>
        <end position="269"/>
    </location>
</feature>
<name>A0A199NRM0_9MICC</name>
<dbReference type="Proteomes" id="UP000053171">
    <property type="component" value="Unassembled WGS sequence"/>
</dbReference>
<organism evidence="2 3">
    <name type="scientific">Rothia kristinae</name>
    <dbReference type="NCBI Taxonomy" id="37923"/>
    <lineage>
        <taxon>Bacteria</taxon>
        <taxon>Bacillati</taxon>
        <taxon>Actinomycetota</taxon>
        <taxon>Actinomycetes</taxon>
        <taxon>Micrococcales</taxon>
        <taxon>Micrococcaceae</taxon>
        <taxon>Rothia</taxon>
    </lineage>
</organism>
<evidence type="ECO:0000313" key="2">
    <source>
        <dbReference type="EMBL" id="OAX51567.1"/>
    </source>
</evidence>
<reference evidence="2" key="1">
    <citation type="submission" date="2016-06" db="EMBL/GenBank/DDBJ databases">
        <title>Identification of putative biosynthetic pathways for the production of bioactive secondary metabolites by the marine actinomycete Kocuria kristinae RUTW2-3.</title>
        <authorList>
            <person name="Waterworth S.C."/>
            <person name="Walmsley T.A."/>
            <person name="Matongo T."/>
            <person name="Davies-Coleman M.T."/>
            <person name="Dorrington R.A."/>
        </authorList>
    </citation>
    <scope>NUCLEOTIDE SEQUENCE [LARGE SCALE GENOMIC DNA]</scope>
    <source>
        <strain evidence="2">RUTW2-3</strain>
    </source>
</reference>
<feature type="transmembrane region" description="Helical" evidence="1">
    <location>
        <begin position="102"/>
        <end position="119"/>
    </location>
</feature>
<feature type="transmembrane region" description="Helical" evidence="1">
    <location>
        <begin position="39"/>
        <end position="64"/>
    </location>
</feature>
<dbReference type="InterPro" id="IPR011701">
    <property type="entry name" value="MFS"/>
</dbReference>
<comment type="caution">
    <text evidence="2">The sequence shown here is derived from an EMBL/GenBank/DDBJ whole genome shotgun (WGS) entry which is preliminary data.</text>
</comment>
<dbReference type="Pfam" id="PF07690">
    <property type="entry name" value="MFS_1"/>
    <property type="match status" value="1"/>
</dbReference>
<dbReference type="Gene3D" id="1.20.1250.20">
    <property type="entry name" value="MFS general substrate transporter like domains"/>
    <property type="match status" value="1"/>
</dbReference>
<evidence type="ECO:0000313" key="3">
    <source>
        <dbReference type="Proteomes" id="UP000053171"/>
    </source>
</evidence>
<dbReference type="STRING" id="37923.BK826_07000"/>
<feature type="transmembrane region" description="Helical" evidence="1">
    <location>
        <begin position="313"/>
        <end position="331"/>
    </location>
</feature>
<accession>A0A199NRM0</accession>
<feature type="transmembrane region" description="Helical" evidence="1">
    <location>
        <begin position="337"/>
        <end position="357"/>
    </location>
</feature>
<protein>
    <submittedName>
        <fullName evidence="2">Uncharacterized protein</fullName>
    </submittedName>
</protein>
<dbReference type="InterPro" id="IPR036259">
    <property type="entry name" value="MFS_trans_sf"/>
</dbReference>
<dbReference type="EMBL" id="LJBJ02000016">
    <property type="protein sequence ID" value="OAX51567.1"/>
    <property type="molecule type" value="Genomic_DNA"/>
</dbReference>
<sequence length="449" mass="46920">MRTPPATAPGSTGSFRIPPAARAGTAWARLRVLARLVGLGYLGVTVFARLPVAMLPLGTLVMIASWTRQVLLAGYAAGAVALALAVSVPLYGMLARRVGQRVVLLFCSVANTAALLWLIHEADRVQRHPEIGIGLLLAACAVTGATCAPVAALARIRWAGESQRLADRSLLNSSLAFESVADVLSLLLGAAVTGLSCVIGGPHTGLLMVVPVNVVGVLAFAFFRLRHALGPTSPPPEPEAAAEDAARRSLMWLPVVGMGALGLLLGSMQSSLVSYTMNFDAVQYVGLLYAVLGGSSLVSAVIVVGLRARTNTWGAWLLWACLLTLVGMPVSMPTGDATLALSLVVEGAVVGVALIVTDSVVMSIAPVRCLDLVLTSALASLLAGNALGLAWGAVLGDSLGYNSALMLPVLSAGAYLLLAHLYGYLWRQRFERRETDARLARHLARRDGR</sequence>
<proteinExistence type="predicted"/>
<dbReference type="AlphaFoldDB" id="A0A199NRM0"/>
<keyword evidence="1" id="KW-0472">Membrane</keyword>
<dbReference type="PANTHER" id="PTHR23542:SF1">
    <property type="entry name" value="MAJOR FACILITATOR SUPERFAMILY (MFS) PROFILE DOMAIN-CONTAINING PROTEIN"/>
    <property type="match status" value="1"/>
</dbReference>
<feature type="transmembrane region" description="Helical" evidence="1">
    <location>
        <begin position="70"/>
        <end position="90"/>
    </location>
</feature>
<dbReference type="GO" id="GO:0022857">
    <property type="term" value="F:transmembrane transporter activity"/>
    <property type="evidence" value="ECO:0007669"/>
    <property type="project" value="InterPro"/>
</dbReference>
<evidence type="ECO:0000256" key="1">
    <source>
        <dbReference type="SAM" id="Phobius"/>
    </source>
</evidence>
<feature type="transmembrane region" description="Helical" evidence="1">
    <location>
        <begin position="405"/>
        <end position="425"/>
    </location>
</feature>
<keyword evidence="3" id="KW-1185">Reference proteome</keyword>
<feature type="transmembrane region" description="Helical" evidence="1">
    <location>
        <begin position="281"/>
        <end position="306"/>
    </location>
</feature>
<dbReference type="RefSeq" id="WP_061225000.1">
    <property type="nucleotide sequence ID" value="NZ_JBEYYV010000025.1"/>
</dbReference>